<gene>
    <name evidence="2" type="ORF">H8S22_05875</name>
</gene>
<dbReference type="CDD" id="cd00077">
    <property type="entry name" value="HDc"/>
    <property type="match status" value="1"/>
</dbReference>
<feature type="domain" description="HD-GYP" evidence="1">
    <location>
        <begin position="1"/>
        <end position="172"/>
    </location>
</feature>
<dbReference type="Proteomes" id="UP000635828">
    <property type="component" value="Unassembled WGS sequence"/>
</dbReference>
<protein>
    <submittedName>
        <fullName evidence="2">HD domain-containing protein</fullName>
    </submittedName>
</protein>
<proteinExistence type="predicted"/>
<dbReference type="PANTHER" id="PTHR43155">
    <property type="entry name" value="CYCLIC DI-GMP PHOSPHODIESTERASE PA4108-RELATED"/>
    <property type="match status" value="1"/>
</dbReference>
<organism evidence="2 3">
    <name type="scientific">Anaerostipes hominis</name>
    <name type="common">ex Liu et al. 2021</name>
    <dbReference type="NCBI Taxonomy" id="2763018"/>
    <lineage>
        <taxon>Bacteria</taxon>
        <taxon>Bacillati</taxon>
        <taxon>Bacillota</taxon>
        <taxon>Clostridia</taxon>
        <taxon>Lachnospirales</taxon>
        <taxon>Lachnospiraceae</taxon>
        <taxon>Anaerostipes</taxon>
    </lineage>
</organism>
<name>A0ABR7FPK8_9FIRM</name>
<keyword evidence="3" id="KW-1185">Reference proteome</keyword>
<comment type="caution">
    <text evidence="2">The sequence shown here is derived from an EMBL/GenBank/DDBJ whole genome shotgun (WGS) entry which is preliminary data.</text>
</comment>
<sequence>MRHKTDHFLTKEWRLHGLKVSELCKKIALFLILDKDYVEILSEAGKIHDIGKFYIPEYVLNAKRPLSLMERMVVDMHSYYGYMQLLEFGYPDIICQLVLMHHGKKRYRPDNIQIHSLIYELYPILLAADMYDALRSDRVYRQAMEKEQALSILKDHEEISEDILCALSVIDN</sequence>
<dbReference type="InterPro" id="IPR037522">
    <property type="entry name" value="HD_GYP_dom"/>
</dbReference>
<dbReference type="PANTHER" id="PTHR43155:SF2">
    <property type="entry name" value="CYCLIC DI-GMP PHOSPHODIESTERASE PA4108"/>
    <property type="match status" value="1"/>
</dbReference>
<reference evidence="2 3" key="1">
    <citation type="submission" date="2020-08" db="EMBL/GenBank/DDBJ databases">
        <title>Genome public.</title>
        <authorList>
            <person name="Liu C."/>
            <person name="Sun Q."/>
        </authorList>
    </citation>
    <scope>NUCLEOTIDE SEQUENCE [LARGE SCALE GENOMIC DNA]</scope>
    <source>
        <strain evidence="2 3">NSJ-7</strain>
    </source>
</reference>
<dbReference type="SUPFAM" id="SSF109604">
    <property type="entry name" value="HD-domain/PDEase-like"/>
    <property type="match status" value="1"/>
</dbReference>
<accession>A0ABR7FPK8</accession>
<evidence type="ECO:0000313" key="2">
    <source>
        <dbReference type="EMBL" id="MBC5677147.1"/>
    </source>
</evidence>
<dbReference type="EMBL" id="JACOOS010000005">
    <property type="protein sequence ID" value="MBC5677147.1"/>
    <property type="molecule type" value="Genomic_DNA"/>
</dbReference>
<dbReference type="InterPro" id="IPR003607">
    <property type="entry name" value="HD/PDEase_dom"/>
</dbReference>
<dbReference type="Gene3D" id="1.10.3210.10">
    <property type="entry name" value="Hypothetical protein af1432"/>
    <property type="match status" value="1"/>
</dbReference>
<dbReference type="Pfam" id="PF13487">
    <property type="entry name" value="HD_5"/>
    <property type="match status" value="1"/>
</dbReference>
<evidence type="ECO:0000259" key="1">
    <source>
        <dbReference type="PROSITE" id="PS51832"/>
    </source>
</evidence>
<evidence type="ECO:0000313" key="3">
    <source>
        <dbReference type="Proteomes" id="UP000635828"/>
    </source>
</evidence>
<dbReference type="RefSeq" id="WP_024727320.1">
    <property type="nucleotide sequence ID" value="NZ_JACOOS010000005.1"/>
</dbReference>
<dbReference type="PROSITE" id="PS51832">
    <property type="entry name" value="HD_GYP"/>
    <property type="match status" value="1"/>
</dbReference>